<feature type="transmembrane region" description="Helical" evidence="1">
    <location>
        <begin position="42"/>
        <end position="61"/>
    </location>
</feature>
<keyword evidence="1" id="KW-0812">Transmembrane</keyword>
<feature type="transmembrane region" description="Helical" evidence="1">
    <location>
        <begin position="269"/>
        <end position="288"/>
    </location>
</feature>
<dbReference type="Proteomes" id="UP000231843">
    <property type="component" value="Unassembled WGS sequence"/>
</dbReference>
<comment type="caution">
    <text evidence="2">The sequence shown here is derived from an EMBL/GenBank/DDBJ whole genome shotgun (WGS) entry which is preliminary data.</text>
</comment>
<evidence type="ECO:0000313" key="2">
    <source>
        <dbReference type="EMBL" id="PJZ75871.1"/>
    </source>
</evidence>
<feature type="transmembrane region" description="Helical" evidence="1">
    <location>
        <begin position="167"/>
        <end position="188"/>
    </location>
</feature>
<feature type="transmembrane region" description="Helical" evidence="1">
    <location>
        <begin position="244"/>
        <end position="263"/>
    </location>
</feature>
<feature type="transmembrane region" description="Helical" evidence="1">
    <location>
        <begin position="20"/>
        <end position="36"/>
    </location>
</feature>
<name>A0A2M9ZV73_9LEPT</name>
<dbReference type="AlphaFoldDB" id="A0A2M9ZV73"/>
<sequence length="302" mass="33585">MAFSYVLSTQNGFFRRKDLLLPDILFTCLAVGLLVLGSGGSYYPLVPVGFGLLFGAVAYFLLTGGKSYPLYWVNHALSFALLLPRDSRYALHAVLAIGLGLGLWWVLEQRLKIRFPLALLQFLLFLIFYFLPGIDSWASEPSFVFRGSSYPDIYTPGFFADITLPDFRYSALEACGGFGILLVVPLLLRSSVALLLPLGFSLLLSVWIHLAKIPGWETVSGPVWLGTFSFILLLNLPGRNTGSLLPLSFLSLAPLGLAIFFLPPVFVPTFLWVSSFFFIESLLIRIFLGDRTEKHEPAPRFT</sequence>
<evidence type="ECO:0000313" key="3">
    <source>
        <dbReference type="Proteomes" id="UP000231843"/>
    </source>
</evidence>
<feature type="transmembrane region" description="Helical" evidence="1">
    <location>
        <begin position="89"/>
        <end position="107"/>
    </location>
</feature>
<gene>
    <name evidence="2" type="ORF">CH365_16000</name>
</gene>
<dbReference type="EMBL" id="NPEA01000009">
    <property type="protein sequence ID" value="PJZ75871.1"/>
    <property type="molecule type" value="Genomic_DNA"/>
</dbReference>
<feature type="transmembrane region" description="Helical" evidence="1">
    <location>
        <begin position="195"/>
        <end position="213"/>
    </location>
</feature>
<feature type="transmembrane region" description="Helical" evidence="1">
    <location>
        <begin position="114"/>
        <end position="131"/>
    </location>
</feature>
<evidence type="ECO:0000256" key="1">
    <source>
        <dbReference type="SAM" id="Phobius"/>
    </source>
</evidence>
<dbReference type="OrthoDB" id="343626at2"/>
<keyword evidence="3" id="KW-1185">Reference proteome</keyword>
<accession>A0A2M9ZV73</accession>
<organism evidence="2 3">
    <name type="scientific">Leptospira neocaledonica</name>
    <dbReference type="NCBI Taxonomy" id="2023192"/>
    <lineage>
        <taxon>Bacteria</taxon>
        <taxon>Pseudomonadati</taxon>
        <taxon>Spirochaetota</taxon>
        <taxon>Spirochaetia</taxon>
        <taxon>Leptospirales</taxon>
        <taxon>Leptospiraceae</taxon>
        <taxon>Leptospira</taxon>
    </lineage>
</organism>
<proteinExistence type="predicted"/>
<keyword evidence="1" id="KW-0472">Membrane</keyword>
<dbReference type="RefSeq" id="WP_100769567.1">
    <property type="nucleotide sequence ID" value="NZ_NPEA01000009.1"/>
</dbReference>
<reference evidence="2 3" key="1">
    <citation type="submission" date="2017-07" db="EMBL/GenBank/DDBJ databases">
        <title>Leptospira spp. isolated from tropical soils.</title>
        <authorList>
            <person name="Thibeaux R."/>
            <person name="Iraola G."/>
            <person name="Ferres I."/>
            <person name="Bierque E."/>
            <person name="Girault D."/>
            <person name="Soupe-Gilbert M.-E."/>
            <person name="Picardeau M."/>
            <person name="Goarant C."/>
        </authorList>
    </citation>
    <scope>NUCLEOTIDE SEQUENCE [LARGE SCALE GENOMIC DNA]</scope>
    <source>
        <strain evidence="2 3">ES4-C-A1</strain>
    </source>
</reference>
<feature type="transmembrane region" description="Helical" evidence="1">
    <location>
        <begin position="219"/>
        <end position="237"/>
    </location>
</feature>
<keyword evidence="1" id="KW-1133">Transmembrane helix</keyword>
<protein>
    <submittedName>
        <fullName evidence="2">Uncharacterized protein</fullName>
    </submittedName>
</protein>